<name>A0A9W8A2E0_9FUNG</name>
<organism evidence="1 2">
    <name type="scientific">Tieghemiomyces parasiticus</name>
    <dbReference type="NCBI Taxonomy" id="78921"/>
    <lineage>
        <taxon>Eukaryota</taxon>
        <taxon>Fungi</taxon>
        <taxon>Fungi incertae sedis</taxon>
        <taxon>Zoopagomycota</taxon>
        <taxon>Kickxellomycotina</taxon>
        <taxon>Dimargaritomycetes</taxon>
        <taxon>Dimargaritales</taxon>
        <taxon>Dimargaritaceae</taxon>
        <taxon>Tieghemiomyces</taxon>
    </lineage>
</organism>
<keyword evidence="2" id="KW-1185">Reference proteome</keyword>
<comment type="caution">
    <text evidence="1">The sequence shown here is derived from an EMBL/GenBank/DDBJ whole genome shotgun (WGS) entry which is preliminary data.</text>
</comment>
<evidence type="ECO:0000313" key="2">
    <source>
        <dbReference type="Proteomes" id="UP001150569"/>
    </source>
</evidence>
<dbReference type="Proteomes" id="UP001150569">
    <property type="component" value="Unassembled WGS sequence"/>
</dbReference>
<sequence>MDGRFINITLRPASQLTHLAEALSMVPLVTVVSLSEEGAPLIDIYVKRPECSTGKLSMLKPDDRDYAARTYKDAITQRHGQAI</sequence>
<dbReference type="EMBL" id="JANBPT010000418">
    <property type="protein sequence ID" value="KAJ1921460.1"/>
    <property type="molecule type" value="Genomic_DNA"/>
</dbReference>
<dbReference type="AlphaFoldDB" id="A0A9W8A2E0"/>
<reference evidence="1" key="1">
    <citation type="submission" date="2022-07" db="EMBL/GenBank/DDBJ databases">
        <title>Phylogenomic reconstructions and comparative analyses of Kickxellomycotina fungi.</title>
        <authorList>
            <person name="Reynolds N.K."/>
            <person name="Stajich J.E."/>
            <person name="Barry K."/>
            <person name="Grigoriev I.V."/>
            <person name="Crous P."/>
            <person name="Smith M.E."/>
        </authorList>
    </citation>
    <scope>NUCLEOTIDE SEQUENCE</scope>
    <source>
        <strain evidence="1">RSA 861</strain>
    </source>
</reference>
<evidence type="ECO:0000313" key="1">
    <source>
        <dbReference type="EMBL" id="KAJ1921460.1"/>
    </source>
</evidence>
<proteinExistence type="predicted"/>
<accession>A0A9W8A2E0</accession>
<protein>
    <submittedName>
        <fullName evidence="1">Uncharacterized protein</fullName>
    </submittedName>
</protein>
<gene>
    <name evidence="1" type="ORF">IWQ60_006766</name>
</gene>